<reference evidence="1" key="1">
    <citation type="submission" date="2014-09" db="EMBL/GenBank/DDBJ databases">
        <authorList>
            <person name="Magalhaes I.L.F."/>
            <person name="Oliveira U."/>
            <person name="Santos F.R."/>
            <person name="Vidigal T.H.D.A."/>
            <person name="Brescovit A.D."/>
            <person name="Santos A.J."/>
        </authorList>
    </citation>
    <scope>NUCLEOTIDE SEQUENCE</scope>
    <source>
        <tissue evidence="1">Shoot tissue taken approximately 20 cm above the soil surface</tissue>
    </source>
</reference>
<evidence type="ECO:0000313" key="1">
    <source>
        <dbReference type="EMBL" id="JAD27982.1"/>
    </source>
</evidence>
<organism evidence="1">
    <name type="scientific">Arundo donax</name>
    <name type="common">Giant reed</name>
    <name type="synonym">Donax arundinaceus</name>
    <dbReference type="NCBI Taxonomy" id="35708"/>
    <lineage>
        <taxon>Eukaryota</taxon>
        <taxon>Viridiplantae</taxon>
        <taxon>Streptophyta</taxon>
        <taxon>Embryophyta</taxon>
        <taxon>Tracheophyta</taxon>
        <taxon>Spermatophyta</taxon>
        <taxon>Magnoliopsida</taxon>
        <taxon>Liliopsida</taxon>
        <taxon>Poales</taxon>
        <taxon>Poaceae</taxon>
        <taxon>PACMAD clade</taxon>
        <taxon>Arundinoideae</taxon>
        <taxon>Arundineae</taxon>
        <taxon>Arundo</taxon>
    </lineage>
</organism>
<accession>A0A0A8YZF6</accession>
<protein>
    <submittedName>
        <fullName evidence="1">Uncharacterized protein</fullName>
    </submittedName>
</protein>
<reference evidence="1" key="2">
    <citation type="journal article" date="2015" name="Data Brief">
        <title>Shoot transcriptome of the giant reed, Arundo donax.</title>
        <authorList>
            <person name="Barrero R.A."/>
            <person name="Guerrero F.D."/>
            <person name="Moolhuijzen P."/>
            <person name="Goolsby J.A."/>
            <person name="Tidwell J."/>
            <person name="Bellgard S.E."/>
            <person name="Bellgard M.I."/>
        </authorList>
    </citation>
    <scope>NUCLEOTIDE SEQUENCE</scope>
    <source>
        <tissue evidence="1">Shoot tissue taken approximately 20 cm above the soil surface</tissue>
    </source>
</reference>
<proteinExistence type="predicted"/>
<dbReference type="EMBL" id="GBRH01269913">
    <property type="protein sequence ID" value="JAD27982.1"/>
    <property type="molecule type" value="Transcribed_RNA"/>
</dbReference>
<dbReference type="AlphaFoldDB" id="A0A0A8YZF6"/>
<name>A0A0A8YZF6_ARUDO</name>
<sequence length="22" mass="2528">MSRPSFGDNPKLKINKPICRII</sequence>